<reference evidence="6 7" key="2">
    <citation type="submission" date="2011-10" db="EMBL/GenBank/DDBJ databases">
        <title>The Genome Sequence of Actinomyces viscosus C505.</title>
        <authorList>
            <consortium name="The Broad Institute Genome Sequencing Platform"/>
            <consortium name="The Broad Institute Genome Sequencing Center for Infectious Disease"/>
            <person name="Earl A."/>
            <person name="Ward D."/>
            <person name="Feldgarden M."/>
            <person name="Gevers D."/>
            <person name="Sibley C.D."/>
            <person name="Field T.R."/>
            <person name="Grinwis M."/>
            <person name="Eshaghurshan C.S."/>
            <person name="Surette M.G."/>
            <person name="Young S.K."/>
            <person name="Zeng Q."/>
            <person name="Gargeya S."/>
            <person name="Fitzgerald M."/>
            <person name="Haas B."/>
            <person name="Abouelleil A."/>
            <person name="Alvarado L."/>
            <person name="Arachchi H.M."/>
            <person name="Berlin A."/>
            <person name="Brown A."/>
            <person name="Chapman S.B."/>
            <person name="Chen Z."/>
            <person name="Dunbar C."/>
            <person name="Freedman E."/>
            <person name="Gearin G."/>
            <person name="Goldberg J."/>
            <person name="Griggs A."/>
            <person name="Gujja S."/>
            <person name="Heiman D."/>
            <person name="Howarth C."/>
            <person name="Larson L."/>
            <person name="Lui A."/>
            <person name="MacDonald P.J.P."/>
            <person name="Montmayeur A."/>
            <person name="Murphy C."/>
            <person name="Neiman D."/>
            <person name="Pearson M."/>
            <person name="Priest M."/>
            <person name="Roberts A."/>
            <person name="Saif S."/>
            <person name="Shea T."/>
            <person name="Shenoy N."/>
            <person name="Sisk P."/>
            <person name="Stolte C."/>
            <person name="Sykes S."/>
            <person name="Wortman J."/>
            <person name="Nusbaum C."/>
            <person name="Birren B."/>
        </authorList>
    </citation>
    <scope>NUCLEOTIDE SEQUENCE [LARGE SCALE GENOMIC DNA]</scope>
    <source>
        <strain evidence="6 7">C505</strain>
    </source>
</reference>
<dbReference type="GO" id="GO:0016020">
    <property type="term" value="C:membrane"/>
    <property type="evidence" value="ECO:0007669"/>
    <property type="project" value="UniProtKB-SubCell"/>
</dbReference>
<dbReference type="Pfam" id="PF07681">
    <property type="entry name" value="DoxX"/>
    <property type="match status" value="1"/>
</dbReference>
<dbReference type="AlphaFoldDB" id="F2UVC0"/>
<reference evidence="7" key="1">
    <citation type="submission" date="2010-02" db="EMBL/GenBank/DDBJ databases">
        <title>The Genome Sequence of Prevotella oris strain C735.</title>
        <authorList>
            <consortium name="The Broad Institute Genome Sequencing Platform"/>
            <person name="Ward D."/>
            <person name="Feldgarden M."/>
            <person name="Earl A."/>
            <person name="Young S.K."/>
            <person name="Zeng Q."/>
            <person name="Koehrsen M."/>
            <person name="Alvarado L."/>
            <person name="Berlin A."/>
            <person name="Bochicchio J."/>
            <person name="Borenstein D."/>
            <person name="Chapman S.B."/>
            <person name="Chen Z."/>
            <person name="Engels R."/>
            <person name="Freedman E."/>
            <person name="Gellesch M."/>
            <person name="Goldberg J."/>
            <person name="Griggs A."/>
            <person name="Gujja S."/>
            <person name="Heilman E."/>
            <person name="Heiman D."/>
            <person name="Hepburn T."/>
            <person name="Howarth C."/>
            <person name="Jen D."/>
            <person name="Larson L."/>
            <person name="Mehta T."/>
            <person name="Park D."/>
            <person name="Pearson M."/>
            <person name="Roberts A."/>
            <person name="Saif S."/>
            <person name="Shea T."/>
            <person name="Shenoy N."/>
            <person name="Sisk P."/>
            <person name="Stolte C."/>
            <person name="Sykes S."/>
            <person name="Thomson T."/>
            <person name="Walk T."/>
            <person name="White J."/>
            <person name="Yandava C."/>
            <person name="Sibley C.D."/>
            <person name="Field T.R."/>
            <person name="Grinwis M."/>
            <person name="Eshaghurshan C.S."/>
            <person name="Surette M.G."/>
            <person name="Haas B."/>
            <person name="Nusbaum C."/>
            <person name="Birren B."/>
        </authorList>
    </citation>
    <scope>NUCLEOTIDE SEQUENCE [LARGE SCALE GENOMIC DNA]</scope>
    <source>
        <strain evidence="7">C505</strain>
    </source>
</reference>
<sequence length="226" mass="23529">MRPAGGRSGSTATRSTAGCSCPGQHDGAPISFPVRPERGTHHVRAAISLARAARVGQDGGMNILRSFARPMLAAPFIVDGLDALVRPSRHVEKFEKVAPTLERVGLPPVLASDARLLTRASGAVSLVAGLGLAAGRAPRTNATILAALNVPLTVVNNPVWAVKGTQARKEALSGLLRGAALGAGLALAAVDRQGRPSLAWQVRNARQQREAMQAAQQAVQQHYVTA</sequence>
<keyword evidence="4" id="KW-0472">Membrane</keyword>
<feature type="compositionally biased region" description="Polar residues" evidence="5">
    <location>
        <begin position="9"/>
        <end position="18"/>
    </location>
</feature>
<evidence type="ECO:0000256" key="1">
    <source>
        <dbReference type="ARBA" id="ARBA00004141"/>
    </source>
</evidence>
<proteinExistence type="predicted"/>
<evidence type="ECO:0000256" key="2">
    <source>
        <dbReference type="ARBA" id="ARBA00022692"/>
    </source>
</evidence>
<evidence type="ECO:0000256" key="5">
    <source>
        <dbReference type="SAM" id="MobiDB-lite"/>
    </source>
</evidence>
<organism evidence="6 7">
    <name type="scientific">Actinomyces viscosus C505</name>
    <dbReference type="NCBI Taxonomy" id="562973"/>
    <lineage>
        <taxon>Bacteria</taxon>
        <taxon>Bacillati</taxon>
        <taxon>Actinomycetota</taxon>
        <taxon>Actinomycetes</taxon>
        <taxon>Actinomycetales</taxon>
        <taxon>Actinomycetaceae</taxon>
        <taxon>Actinomyces</taxon>
    </lineage>
</organism>
<dbReference type="HOGENOM" id="CLU_058421_1_2_11"/>
<feature type="region of interest" description="Disordered" evidence="5">
    <location>
        <begin position="1"/>
        <end position="35"/>
    </location>
</feature>
<keyword evidence="3" id="KW-1133">Transmembrane helix</keyword>
<name>F2UVC0_ACTVI</name>
<accession>F2UVC0</accession>
<evidence type="ECO:0000256" key="4">
    <source>
        <dbReference type="ARBA" id="ARBA00023136"/>
    </source>
</evidence>
<evidence type="ECO:0000313" key="7">
    <source>
        <dbReference type="Proteomes" id="UP000004668"/>
    </source>
</evidence>
<dbReference type="eggNOG" id="COG2259">
    <property type="taxonomic scope" value="Bacteria"/>
</dbReference>
<protein>
    <recommendedName>
        <fullName evidence="8">DoxX family protein</fullName>
    </recommendedName>
</protein>
<evidence type="ECO:0008006" key="8">
    <source>
        <dbReference type="Google" id="ProtNLM"/>
    </source>
</evidence>
<evidence type="ECO:0000256" key="3">
    <source>
        <dbReference type="ARBA" id="ARBA00022989"/>
    </source>
</evidence>
<dbReference type="EMBL" id="ACRE02000017">
    <property type="protein sequence ID" value="EGE39023.1"/>
    <property type="molecule type" value="Genomic_DNA"/>
</dbReference>
<comment type="subcellular location">
    <subcellularLocation>
        <location evidence="1">Membrane</location>
        <topology evidence="1">Multi-pass membrane protein</topology>
    </subcellularLocation>
</comment>
<gene>
    <name evidence="6" type="ORF">HMPREF0059_00371</name>
</gene>
<comment type="caution">
    <text evidence="6">The sequence shown here is derived from an EMBL/GenBank/DDBJ whole genome shotgun (WGS) entry which is preliminary data.</text>
</comment>
<dbReference type="InterPro" id="IPR032808">
    <property type="entry name" value="DoxX"/>
</dbReference>
<dbReference type="Proteomes" id="UP000004668">
    <property type="component" value="Unassembled WGS sequence"/>
</dbReference>
<keyword evidence="2" id="KW-0812">Transmembrane</keyword>
<evidence type="ECO:0000313" key="6">
    <source>
        <dbReference type="EMBL" id="EGE39023.1"/>
    </source>
</evidence>